<proteinExistence type="predicted"/>
<dbReference type="Pfam" id="PF09353">
    <property type="entry name" value="DUF1995"/>
    <property type="match status" value="1"/>
</dbReference>
<dbReference type="PANTHER" id="PTHR35509:SF6">
    <property type="entry name" value="ADENYLATE KINASE"/>
    <property type="match status" value="1"/>
</dbReference>
<dbReference type="AlphaFoldDB" id="A0AAW1NME2"/>
<sequence>MQTAIQKNQHRIQLRVTIPETNPQMDVYRIGTLLELAREMATALAQDGDHVKVCVQQSMGQGVFQGLPLSLSGVRRIMEAMDWGDIADFVHFGQVGADQVDKCRYYVLIAPQNVVGTTIMTNLGDMVHAAEDQDKTLVLLNPVLKDIPSADAVMGIRGRKERVALTNSFQAAYHFRLLYMSSAMMYPIMGALRHCYDGPWEVYKRVQLGKKEEEYRLVATFDEEPVGAKLTKIFLK</sequence>
<accession>A0AAW1NME2</accession>
<dbReference type="EMBL" id="JALJOQ010000173">
    <property type="protein sequence ID" value="KAK9791634.1"/>
    <property type="molecule type" value="Genomic_DNA"/>
</dbReference>
<dbReference type="InterPro" id="IPR018962">
    <property type="entry name" value="DUF1995"/>
</dbReference>
<dbReference type="InterPro" id="IPR053021">
    <property type="entry name" value="Chloroplast_ADK"/>
</dbReference>
<protein>
    <recommendedName>
        <fullName evidence="1">DUF1995 domain-containing protein</fullName>
    </recommendedName>
</protein>
<evidence type="ECO:0000313" key="3">
    <source>
        <dbReference type="Proteomes" id="UP001465755"/>
    </source>
</evidence>
<evidence type="ECO:0000313" key="2">
    <source>
        <dbReference type="EMBL" id="KAK9791634.1"/>
    </source>
</evidence>
<comment type="caution">
    <text evidence="2">The sequence shown here is derived from an EMBL/GenBank/DDBJ whole genome shotgun (WGS) entry which is preliminary data.</text>
</comment>
<dbReference type="PANTHER" id="PTHR35509">
    <property type="entry name" value="DOMAIN PROTEIN, PUTATIVE (DUF1995)-RELATED"/>
    <property type="match status" value="1"/>
</dbReference>
<feature type="domain" description="DUF1995" evidence="1">
    <location>
        <begin position="2"/>
        <end position="230"/>
    </location>
</feature>
<organism evidence="2 3">
    <name type="scientific">Symbiochloris irregularis</name>
    <dbReference type="NCBI Taxonomy" id="706552"/>
    <lineage>
        <taxon>Eukaryota</taxon>
        <taxon>Viridiplantae</taxon>
        <taxon>Chlorophyta</taxon>
        <taxon>core chlorophytes</taxon>
        <taxon>Trebouxiophyceae</taxon>
        <taxon>Trebouxiales</taxon>
        <taxon>Trebouxiaceae</taxon>
        <taxon>Symbiochloris</taxon>
    </lineage>
</organism>
<reference evidence="2 3" key="1">
    <citation type="journal article" date="2024" name="Nat. Commun.">
        <title>Phylogenomics reveals the evolutionary origins of lichenization in chlorophyte algae.</title>
        <authorList>
            <person name="Puginier C."/>
            <person name="Libourel C."/>
            <person name="Otte J."/>
            <person name="Skaloud P."/>
            <person name="Haon M."/>
            <person name="Grisel S."/>
            <person name="Petersen M."/>
            <person name="Berrin J.G."/>
            <person name="Delaux P.M."/>
            <person name="Dal Grande F."/>
            <person name="Keller J."/>
        </authorList>
    </citation>
    <scope>NUCLEOTIDE SEQUENCE [LARGE SCALE GENOMIC DNA]</scope>
    <source>
        <strain evidence="2 3">SAG 2036</strain>
    </source>
</reference>
<dbReference type="Proteomes" id="UP001465755">
    <property type="component" value="Unassembled WGS sequence"/>
</dbReference>
<name>A0AAW1NME2_9CHLO</name>
<keyword evidence="3" id="KW-1185">Reference proteome</keyword>
<evidence type="ECO:0000259" key="1">
    <source>
        <dbReference type="Pfam" id="PF09353"/>
    </source>
</evidence>
<gene>
    <name evidence="2" type="ORF">WJX73_009343</name>
</gene>